<dbReference type="InterPro" id="IPR036909">
    <property type="entry name" value="Cyt_c-like_dom_sf"/>
</dbReference>
<reference evidence="3" key="1">
    <citation type="journal article" date="2020" name="mSystems">
        <title>Genome- and Community-Level Interaction Insights into Carbon Utilization and Element Cycling Functions of Hydrothermarchaeota in Hydrothermal Sediment.</title>
        <authorList>
            <person name="Zhou Z."/>
            <person name="Liu Y."/>
            <person name="Xu W."/>
            <person name="Pan J."/>
            <person name="Luo Z.H."/>
            <person name="Li M."/>
        </authorList>
    </citation>
    <scope>NUCLEOTIDE SEQUENCE [LARGE SCALE GENOMIC DNA]</scope>
    <source>
        <strain evidence="3">HyVt-523</strain>
    </source>
</reference>
<evidence type="ECO:0008006" key="4">
    <source>
        <dbReference type="Google" id="ProtNLM"/>
    </source>
</evidence>
<dbReference type="EMBL" id="DRNZ01000185">
    <property type="protein sequence ID" value="HHO58100.1"/>
    <property type="molecule type" value="Genomic_DNA"/>
</dbReference>
<gene>
    <name evidence="3" type="ORF">ENJ85_02900</name>
</gene>
<feature type="compositionally biased region" description="Pro residues" evidence="1">
    <location>
        <begin position="222"/>
        <end position="232"/>
    </location>
</feature>
<comment type="caution">
    <text evidence="3">The sequence shown here is derived from an EMBL/GenBank/DDBJ whole genome shotgun (WGS) entry which is preliminary data.</text>
</comment>
<feature type="region of interest" description="Disordered" evidence="1">
    <location>
        <begin position="212"/>
        <end position="238"/>
    </location>
</feature>
<feature type="chain" id="PRO_5028469031" description="Cytochrome C" evidence="2">
    <location>
        <begin position="25"/>
        <end position="238"/>
    </location>
</feature>
<name>A0A7C5WW77_9DEIN</name>
<feature type="signal peptide" evidence="2">
    <location>
        <begin position="1"/>
        <end position="24"/>
    </location>
</feature>
<evidence type="ECO:0000313" key="3">
    <source>
        <dbReference type="EMBL" id="HHO58100.1"/>
    </source>
</evidence>
<dbReference type="AlphaFoldDB" id="A0A7C5WW77"/>
<evidence type="ECO:0000256" key="2">
    <source>
        <dbReference type="SAM" id="SignalP"/>
    </source>
</evidence>
<organism evidence="3">
    <name type="scientific">Oceanithermus profundus</name>
    <dbReference type="NCBI Taxonomy" id="187137"/>
    <lineage>
        <taxon>Bacteria</taxon>
        <taxon>Thermotogati</taxon>
        <taxon>Deinococcota</taxon>
        <taxon>Deinococci</taxon>
        <taxon>Thermales</taxon>
        <taxon>Thermaceae</taxon>
        <taxon>Oceanithermus</taxon>
    </lineage>
</organism>
<dbReference type="Pfam" id="PF09626">
    <property type="entry name" value="DHC"/>
    <property type="match status" value="1"/>
</dbReference>
<dbReference type="GO" id="GO:0009055">
    <property type="term" value="F:electron transfer activity"/>
    <property type="evidence" value="ECO:0007669"/>
    <property type="project" value="InterPro"/>
</dbReference>
<proteinExistence type="predicted"/>
<dbReference type="GO" id="GO:0020037">
    <property type="term" value="F:heme binding"/>
    <property type="evidence" value="ECO:0007669"/>
    <property type="project" value="InterPro"/>
</dbReference>
<evidence type="ECO:0000256" key="1">
    <source>
        <dbReference type="SAM" id="MobiDB-lite"/>
    </source>
</evidence>
<accession>A0A7C5WW77</accession>
<keyword evidence="2" id="KW-0732">Signal</keyword>
<dbReference type="Proteomes" id="UP000886105">
    <property type="component" value="Unassembled WGS sequence"/>
</dbReference>
<protein>
    <recommendedName>
        <fullName evidence="4">Cytochrome C</fullName>
    </recommendedName>
</protein>
<sequence length="238" mass="25771">MNKPRAWGAVAGVVLALAALALLAASGNPETNRYCTVETTHLYPAPGGSGEGCGGLELAVPLRVAEARDGWVRVELEGWRQPDSTVLYALEGVRIREAILKDCALAKLQVLKTVTDENTGQTWSQVRLAGFWVPAKALSQDLRKPWATAEALYKKNCSACHALHDPAQYTANQWPQVLKSMTSRTPLDKTQIAWITKYLQYHAKGIDPDKVPVPCGLTPARPQNPPSEPAPPAGSDSR</sequence>
<dbReference type="Gene3D" id="1.10.760.10">
    <property type="entry name" value="Cytochrome c-like domain"/>
    <property type="match status" value="1"/>
</dbReference>
<dbReference type="InterPro" id="IPR018588">
    <property type="entry name" value="Dihaem_cytochrome-c"/>
</dbReference>
<dbReference type="SUPFAM" id="SSF46626">
    <property type="entry name" value="Cytochrome c"/>
    <property type="match status" value="1"/>
</dbReference>